<evidence type="ECO:0000313" key="1">
    <source>
        <dbReference type="EMBL" id="CAI2370513.1"/>
    </source>
</evidence>
<name>A0AAD1XFP1_EUPCR</name>
<reference evidence="1" key="1">
    <citation type="submission" date="2023-07" db="EMBL/GenBank/DDBJ databases">
        <authorList>
            <consortium name="AG Swart"/>
            <person name="Singh M."/>
            <person name="Singh A."/>
            <person name="Seah K."/>
            <person name="Emmerich C."/>
        </authorList>
    </citation>
    <scope>NUCLEOTIDE SEQUENCE</scope>
    <source>
        <strain evidence="1">DP1</strain>
    </source>
</reference>
<gene>
    <name evidence="1" type="ORF">ECRASSUSDP1_LOCUS11826</name>
</gene>
<accession>A0AAD1XFP1</accession>
<dbReference type="AlphaFoldDB" id="A0AAD1XFP1"/>
<dbReference type="EMBL" id="CAMPGE010011700">
    <property type="protein sequence ID" value="CAI2370513.1"/>
    <property type="molecule type" value="Genomic_DNA"/>
</dbReference>
<proteinExistence type="predicted"/>
<sequence>MSECEFRVISRLCSHTIPLWDTKQRANKHTRQMNKDIWDELKLNSGAKQRKYYINTSPDKDPKCYTRELQAPHSTSIYKQKAENIGTCGENFIKNEPHSVSRVENIPKLKYFTQRSSPTRSKLKLQNWCDYICRDSTLSHLQDLKKHFKKKLHPRTKLFEIKAPVFSSIEKDKLTPMRLQTRNIYAFNNMYTENVLNRQVSLHDPSRNTQNKINIK</sequence>
<evidence type="ECO:0000313" key="2">
    <source>
        <dbReference type="Proteomes" id="UP001295684"/>
    </source>
</evidence>
<protein>
    <submittedName>
        <fullName evidence="1">Uncharacterized protein</fullName>
    </submittedName>
</protein>
<organism evidence="1 2">
    <name type="scientific">Euplotes crassus</name>
    <dbReference type="NCBI Taxonomy" id="5936"/>
    <lineage>
        <taxon>Eukaryota</taxon>
        <taxon>Sar</taxon>
        <taxon>Alveolata</taxon>
        <taxon>Ciliophora</taxon>
        <taxon>Intramacronucleata</taxon>
        <taxon>Spirotrichea</taxon>
        <taxon>Hypotrichia</taxon>
        <taxon>Euplotida</taxon>
        <taxon>Euplotidae</taxon>
        <taxon>Moneuplotes</taxon>
    </lineage>
</organism>
<dbReference type="Proteomes" id="UP001295684">
    <property type="component" value="Unassembled WGS sequence"/>
</dbReference>
<comment type="caution">
    <text evidence="1">The sequence shown here is derived from an EMBL/GenBank/DDBJ whole genome shotgun (WGS) entry which is preliminary data.</text>
</comment>
<keyword evidence="2" id="KW-1185">Reference proteome</keyword>